<comment type="catalytic activity">
    <reaction evidence="5">
        <text>Endonucleolytic cleavage of DNA to give specific double-stranded fragments with terminal 5'-phosphates.</text>
        <dbReference type="EC" id="3.1.21.4"/>
    </reaction>
</comment>
<keyword evidence="8" id="KW-1185">Reference proteome</keyword>
<reference evidence="7" key="1">
    <citation type="submission" date="2022-07" db="EMBL/GenBank/DDBJ databases">
        <title>Complete genome of Mycoplasma equigenitalium type strain T37.</title>
        <authorList>
            <person name="Spergser J."/>
        </authorList>
    </citation>
    <scope>NUCLEOTIDE SEQUENCE</scope>
    <source>
        <strain evidence="7">T37</strain>
    </source>
</reference>
<dbReference type="InterPro" id="IPR054784">
    <property type="entry name" value="HpyAIV-type_restriction_enz"/>
</dbReference>
<evidence type="ECO:0000256" key="3">
    <source>
        <dbReference type="ARBA" id="ARBA00022759"/>
    </source>
</evidence>
<dbReference type="Pfam" id="PF09520">
    <property type="entry name" value="RE_TdeIII"/>
    <property type="match status" value="2"/>
</dbReference>
<protein>
    <recommendedName>
        <fullName evidence="6">type II site-specific deoxyribonuclease</fullName>
        <ecNumber evidence="6">3.1.21.4</ecNumber>
    </recommendedName>
</protein>
<evidence type="ECO:0000313" key="8">
    <source>
        <dbReference type="Proteomes" id="UP001059576"/>
    </source>
</evidence>
<evidence type="ECO:0000313" key="7">
    <source>
        <dbReference type="EMBL" id="UUD37218.1"/>
    </source>
</evidence>
<evidence type="ECO:0000256" key="4">
    <source>
        <dbReference type="ARBA" id="ARBA00022801"/>
    </source>
</evidence>
<dbReference type="EMBL" id="CP101808">
    <property type="protein sequence ID" value="UUD37218.1"/>
    <property type="molecule type" value="Genomic_DNA"/>
</dbReference>
<evidence type="ECO:0000256" key="6">
    <source>
        <dbReference type="ARBA" id="ARBA00093790"/>
    </source>
</evidence>
<organism evidence="7 8">
    <name type="scientific">Mycoplasmopsis equigenitalium</name>
    <dbReference type="NCBI Taxonomy" id="114883"/>
    <lineage>
        <taxon>Bacteria</taxon>
        <taxon>Bacillati</taxon>
        <taxon>Mycoplasmatota</taxon>
        <taxon>Mycoplasmoidales</taxon>
        <taxon>Metamycoplasmataceae</taxon>
        <taxon>Mycoplasmopsis</taxon>
    </lineage>
</organism>
<keyword evidence="4" id="KW-0378">Hydrolase</keyword>
<keyword evidence="2" id="KW-0680">Restriction system</keyword>
<dbReference type="Proteomes" id="UP001059576">
    <property type="component" value="Chromosome"/>
</dbReference>
<evidence type="ECO:0000256" key="5">
    <source>
        <dbReference type="ARBA" id="ARBA00093760"/>
    </source>
</evidence>
<dbReference type="RefSeq" id="WP_129721954.1">
    <property type="nucleotide sequence ID" value="NZ_CP101808.1"/>
</dbReference>
<proteinExistence type="predicted"/>
<gene>
    <name evidence="7" type="ORF">NPA09_01435</name>
</gene>
<evidence type="ECO:0000256" key="2">
    <source>
        <dbReference type="ARBA" id="ARBA00022747"/>
    </source>
</evidence>
<name>A0ABY5J362_9BACT</name>
<dbReference type="NCBIfam" id="NF045832">
    <property type="entry name" value="restrict_HpyAIV"/>
    <property type="match status" value="1"/>
</dbReference>
<dbReference type="InterPro" id="IPR019045">
    <property type="entry name" value="Restrct_endonuc_II_HinfI"/>
</dbReference>
<sequence>MYISYDEFIKKIKSKIKEDEEFYSKLLKNIINNPKRYVGIFRLSNAKTKLLQNITQSIEIKFGDLLEDITRDYIKHLGYKNLDKRLEAKNSDGRREILNIDQYFTDGQTVYMVEMKVRDDHDSSKKRGQLDNFKRKLEAIQRQNKCRNIVASMWFVDGGMVKNKKFYVDELDKVIIPNTELHLFYGSEFFNSLKNGNEAWKELIFLLENYHKLNKNENVEIPNFGNSNEVLNALIKLPNKEWKKLLSNEDDYIQIREELFSSGDNLEKAKESREYEKGLER</sequence>
<evidence type="ECO:0000256" key="1">
    <source>
        <dbReference type="ARBA" id="ARBA00022722"/>
    </source>
</evidence>
<accession>A0ABY5J362</accession>
<keyword evidence="3" id="KW-0255">Endonuclease</keyword>
<keyword evidence="1" id="KW-0540">Nuclease</keyword>
<dbReference type="EC" id="3.1.21.4" evidence="6"/>